<proteinExistence type="predicted"/>
<dbReference type="AlphaFoldDB" id="A0AAI8R9Z7"/>
<protein>
    <submittedName>
        <fullName evidence="1">Uncharacterized protein</fullName>
    </submittedName>
</protein>
<gene>
    <name evidence="1" type="ORF">EM151A_1792</name>
</gene>
<accession>A0AAI8R9Z7</accession>
<name>A0AAI8R9Z7_ENTMU</name>
<dbReference type="Proteomes" id="UP000509460">
    <property type="component" value="Chromosome"/>
</dbReference>
<sequence>MNHIVAIIFIVSFLFPSIRYYDKSGKNRFMADGILICLINCYLDSRDTD</sequence>
<evidence type="ECO:0000313" key="2">
    <source>
        <dbReference type="Proteomes" id="UP000509460"/>
    </source>
</evidence>
<reference evidence="1 2" key="1">
    <citation type="submission" date="2019-07" db="EMBL/GenBank/DDBJ databases">
        <title>antibiotic susceptibility of plant-derived lactic acid bacteria.</title>
        <authorList>
            <person name="Sugiyama M."/>
            <person name="Noda M."/>
        </authorList>
    </citation>
    <scope>NUCLEOTIDE SEQUENCE [LARGE SCALE GENOMIC DNA]</scope>
    <source>
        <strain evidence="1 2">15-1A</strain>
    </source>
</reference>
<dbReference type="EMBL" id="AP019810">
    <property type="protein sequence ID" value="BBM14984.1"/>
    <property type="molecule type" value="Genomic_DNA"/>
</dbReference>
<organism evidence="1 2">
    <name type="scientific">Enterococcus mundtii</name>
    <dbReference type="NCBI Taxonomy" id="53346"/>
    <lineage>
        <taxon>Bacteria</taxon>
        <taxon>Bacillati</taxon>
        <taxon>Bacillota</taxon>
        <taxon>Bacilli</taxon>
        <taxon>Lactobacillales</taxon>
        <taxon>Enterococcaceae</taxon>
        <taxon>Enterococcus</taxon>
    </lineage>
</organism>
<evidence type="ECO:0000313" key="1">
    <source>
        <dbReference type="EMBL" id="BBM14984.1"/>
    </source>
</evidence>